<sequence length="471" mass="52759">MPLSAESPLHNESAELLEVYQNDGLYAMLRRYSRLPGALRVASKQLQFIRSSINVDRTAASFEAQHKHQWVMARMTAAIPARGLQAILSGTVAYESTKNNNHHMGWYEPEGPGIYVVGLAVAGRGGKFLSRNELEDLRADIRRYLNGYDAIIKNDPTRQADINFVRTIDRILGAFPGGRISRFLDKAPEQQRMVVLEQRLGLRCNAQLDPIGDVIQIQSPQYVGCSDKLQSRTKEYLVKNPTGVNKPIVFLMSLLRGRGLVARPVVRVAMLAFEEGMLPRAERLITVLASSYICQDGLNATEAGGRGGTAAPGIISEAEKVVFSRRKHMINNLNDAISDMDERVKFLQELGQCSDRLDTMDMKLEELEMSSFTMKLSQSEVIGMLKSRLEKLDEEFKERYKRHRLLMKLEDLHRVFVPEKVLMEAERIVKEKENSKASKAVTDGIAAAKIDGAEGALSQDVAEYDPPSLHE</sequence>
<dbReference type="Proteomes" id="UP000277212">
    <property type="component" value="Unassembled WGS sequence"/>
</dbReference>
<dbReference type="AlphaFoldDB" id="A0A3M2S1D7"/>
<gene>
    <name evidence="1" type="ORF">CDV36_009009</name>
</gene>
<keyword evidence="2" id="KW-1185">Reference proteome</keyword>
<evidence type="ECO:0000313" key="1">
    <source>
        <dbReference type="EMBL" id="RMJ11361.1"/>
    </source>
</evidence>
<dbReference type="STRING" id="2010991.A0A3M2S1D7"/>
<protein>
    <submittedName>
        <fullName evidence="1">Uncharacterized protein</fullName>
    </submittedName>
</protein>
<name>A0A3M2S1D7_9HYPO</name>
<proteinExistence type="predicted"/>
<organism evidence="1 2">
    <name type="scientific">Fusarium kuroshium</name>
    <dbReference type="NCBI Taxonomy" id="2010991"/>
    <lineage>
        <taxon>Eukaryota</taxon>
        <taxon>Fungi</taxon>
        <taxon>Dikarya</taxon>
        <taxon>Ascomycota</taxon>
        <taxon>Pezizomycotina</taxon>
        <taxon>Sordariomycetes</taxon>
        <taxon>Hypocreomycetidae</taxon>
        <taxon>Hypocreales</taxon>
        <taxon>Nectriaceae</taxon>
        <taxon>Fusarium</taxon>
        <taxon>Fusarium solani species complex</taxon>
    </lineage>
</organism>
<comment type="caution">
    <text evidence="1">The sequence shown here is derived from an EMBL/GenBank/DDBJ whole genome shotgun (WGS) entry which is preliminary data.</text>
</comment>
<reference evidence="1 2" key="1">
    <citation type="submission" date="2017-06" db="EMBL/GenBank/DDBJ databases">
        <title>Comparative genomic analysis of Ambrosia Fusariam Clade fungi.</title>
        <authorList>
            <person name="Stajich J.E."/>
            <person name="Carrillo J."/>
            <person name="Kijimoto T."/>
            <person name="Eskalen A."/>
            <person name="O'Donnell K."/>
            <person name="Kasson M."/>
        </authorList>
    </citation>
    <scope>NUCLEOTIDE SEQUENCE [LARGE SCALE GENOMIC DNA]</scope>
    <source>
        <strain evidence="1">UCR3666</strain>
    </source>
</reference>
<evidence type="ECO:0000313" key="2">
    <source>
        <dbReference type="Proteomes" id="UP000277212"/>
    </source>
</evidence>
<accession>A0A3M2S1D7</accession>
<dbReference type="OrthoDB" id="5220943at2759"/>
<dbReference type="EMBL" id="NKUJ01000170">
    <property type="protein sequence ID" value="RMJ11361.1"/>
    <property type="molecule type" value="Genomic_DNA"/>
</dbReference>